<dbReference type="STRING" id="1673428.CPM_1275"/>
<keyword evidence="1" id="KW-0812">Transmembrane</keyword>
<dbReference type="KEGG" id="cdiv:CPM_1275"/>
<dbReference type="RefSeq" id="WP_077076401.1">
    <property type="nucleotide sequence ID" value="NZ_LT671858.1"/>
</dbReference>
<keyword evidence="1" id="KW-0472">Membrane</keyword>
<name>A0A1N5V8Z6_9ARCH</name>
<reference evidence="3" key="2">
    <citation type="submission" date="2016-06" db="EMBL/GenBank/DDBJ databases">
        <authorList>
            <person name="Olsen C.W."/>
            <person name="Carey S."/>
            <person name="Hinshaw L."/>
            <person name="Karasin A.I."/>
        </authorList>
    </citation>
    <scope>NUCLEOTIDE SEQUENCE [LARGE SCALE GENOMIC DNA]</scope>
    <source>
        <strain evidence="3">PM4</strain>
    </source>
</reference>
<reference evidence="2 5" key="1">
    <citation type="submission" date="2016-04" db="EMBL/GenBank/DDBJ databases">
        <authorList>
            <person name="Evans L.H."/>
            <person name="Alamgir A."/>
            <person name="Owens N."/>
            <person name="Weber N.D."/>
            <person name="Virtaneva K."/>
            <person name="Barbian K."/>
            <person name="Babar A."/>
            <person name="Rosenke K."/>
        </authorList>
    </citation>
    <scope>NUCLEOTIDE SEQUENCE [LARGE SCALE GENOMIC DNA]</scope>
    <source>
        <strain evidence="2">S5</strain>
        <strain evidence="5">S5(T) (JCM 30642 \VKM B-2941)</strain>
    </source>
</reference>
<evidence type="ECO:0000313" key="3">
    <source>
        <dbReference type="EMBL" id="SJK85076.1"/>
    </source>
</evidence>
<reference evidence="4" key="3">
    <citation type="submission" date="2016-06" db="EMBL/GenBank/DDBJ databases">
        <authorList>
            <person name="Toshchakov V.S."/>
        </authorList>
    </citation>
    <scope>NUCLEOTIDE SEQUENCE [LARGE SCALE GENOMIC DNA]</scope>
    <source>
        <strain>PM4 (JCM 30641</strain>
        <strain evidence="4">\VKM B-2940)</strain>
    </source>
</reference>
<dbReference type="Proteomes" id="UP000187822">
    <property type="component" value="Chromosome I"/>
</dbReference>
<dbReference type="AlphaFoldDB" id="A0A1N5V8Z6"/>
<evidence type="ECO:0000313" key="5">
    <source>
        <dbReference type="Proteomes" id="UP000195607"/>
    </source>
</evidence>
<evidence type="ECO:0000256" key="1">
    <source>
        <dbReference type="SAM" id="Phobius"/>
    </source>
</evidence>
<feature type="transmembrane region" description="Helical" evidence="1">
    <location>
        <begin position="42"/>
        <end position="64"/>
    </location>
</feature>
<gene>
    <name evidence="3" type="ORF">CPM_1275</name>
    <name evidence="2" type="ORF">CSP5_1276</name>
</gene>
<sequence length="96" mass="10790">MTLYFNFNELSILISGVNVVVSLFLLLVSLKAVRKGVGIIKYLSAFFGLVLLDSLYIVITNFGVNFLSEYNQILLEMTALIVMLLFYSGMIRGKKN</sequence>
<accession>A0A1N5V8Z6</accession>
<dbReference type="Proteomes" id="UP000195607">
    <property type="component" value="Chromosome I"/>
</dbReference>
<feature type="transmembrane region" description="Helical" evidence="1">
    <location>
        <begin position="12"/>
        <end position="30"/>
    </location>
</feature>
<evidence type="ECO:0000313" key="4">
    <source>
        <dbReference type="Proteomes" id="UP000187822"/>
    </source>
</evidence>
<keyword evidence="4" id="KW-1185">Reference proteome</keyword>
<dbReference type="EMBL" id="LT671858">
    <property type="protein sequence ID" value="SIM69246.1"/>
    <property type="molecule type" value="Genomic_DNA"/>
</dbReference>
<organism evidence="2 5">
    <name type="scientific">Cuniculiplasma divulgatum</name>
    <dbReference type="NCBI Taxonomy" id="1673428"/>
    <lineage>
        <taxon>Archaea</taxon>
        <taxon>Methanobacteriati</taxon>
        <taxon>Thermoplasmatota</taxon>
        <taxon>Thermoplasmata</taxon>
        <taxon>Thermoplasmatales</taxon>
        <taxon>Cuniculiplasmataceae</taxon>
        <taxon>Cuniculiplasma</taxon>
    </lineage>
</organism>
<protein>
    <submittedName>
        <fullName evidence="2">Multipass membrane protein</fullName>
    </submittedName>
</protein>
<dbReference type="GeneID" id="41588524"/>
<feature type="transmembrane region" description="Helical" evidence="1">
    <location>
        <begin position="70"/>
        <end position="90"/>
    </location>
</feature>
<keyword evidence="1" id="KW-1133">Transmembrane helix</keyword>
<proteinExistence type="predicted"/>
<dbReference type="EMBL" id="LT719092">
    <property type="protein sequence ID" value="SJK85076.1"/>
    <property type="molecule type" value="Genomic_DNA"/>
</dbReference>
<evidence type="ECO:0000313" key="2">
    <source>
        <dbReference type="EMBL" id="SIM69246.1"/>
    </source>
</evidence>